<reference evidence="2 3" key="1">
    <citation type="submission" date="2020-07" db="EMBL/GenBank/DDBJ databases">
        <title>Huge and variable diversity of episymbiotic CPR bacteria and DPANN archaea in groundwater ecosystems.</title>
        <authorList>
            <person name="He C.Y."/>
            <person name="Keren R."/>
            <person name="Whittaker M."/>
            <person name="Farag I.F."/>
            <person name="Doudna J."/>
            <person name="Cate J.H.D."/>
            <person name="Banfield J.F."/>
        </authorList>
    </citation>
    <scope>NUCLEOTIDE SEQUENCE [LARGE SCALE GENOMIC DNA]</scope>
    <source>
        <strain evidence="2">NC_groundwater_70_Ag_B-0.1um_54_66</strain>
    </source>
</reference>
<dbReference type="EMBL" id="CP066681">
    <property type="protein sequence ID" value="QQG36752.1"/>
    <property type="molecule type" value="Genomic_DNA"/>
</dbReference>
<evidence type="ECO:0000313" key="3">
    <source>
        <dbReference type="Proteomes" id="UP000595362"/>
    </source>
</evidence>
<name>A0A7T5R3A7_9BACT</name>
<proteinExistence type="predicted"/>
<accession>A0A7T5R3A7</accession>
<evidence type="ECO:0000256" key="1">
    <source>
        <dbReference type="SAM" id="MobiDB-lite"/>
    </source>
</evidence>
<organism evidence="2 3">
    <name type="scientific">Micavibrio aeruginosavorus</name>
    <dbReference type="NCBI Taxonomy" id="349221"/>
    <lineage>
        <taxon>Bacteria</taxon>
        <taxon>Pseudomonadati</taxon>
        <taxon>Bdellovibrionota</taxon>
        <taxon>Bdellovibrionia</taxon>
        <taxon>Bdellovibrionales</taxon>
        <taxon>Pseudobdellovibrionaceae</taxon>
        <taxon>Micavibrio</taxon>
    </lineage>
</organism>
<dbReference type="AlphaFoldDB" id="A0A7T5R3A7"/>
<feature type="compositionally biased region" description="Polar residues" evidence="1">
    <location>
        <begin position="1"/>
        <end position="19"/>
    </location>
</feature>
<feature type="region of interest" description="Disordered" evidence="1">
    <location>
        <begin position="1"/>
        <end position="29"/>
    </location>
</feature>
<gene>
    <name evidence="2" type="ORF">HYS17_02975</name>
</gene>
<dbReference type="Proteomes" id="UP000595362">
    <property type="component" value="Chromosome"/>
</dbReference>
<protein>
    <submittedName>
        <fullName evidence="2">Uncharacterized protein</fullName>
    </submittedName>
</protein>
<evidence type="ECO:0000313" key="2">
    <source>
        <dbReference type="EMBL" id="QQG36752.1"/>
    </source>
</evidence>
<sequence length="133" mass="15218">MALQKNCSKQSAHRQQNMKPDQKARDGADALQQELLRMVARRRETATEPQRYGASFFFEVRSGWEVRALADDPSVRQAFTPTGLEDAFHDKSVRTILIPCDASISRTIAMRICTRHGEGKTVFFEIEQEDYQP</sequence>